<dbReference type="GO" id="GO:0000976">
    <property type="term" value="F:transcription cis-regulatory region binding"/>
    <property type="evidence" value="ECO:0007669"/>
    <property type="project" value="TreeGrafter"/>
</dbReference>
<dbReference type="Pfam" id="PF00440">
    <property type="entry name" value="TetR_N"/>
    <property type="match status" value="1"/>
</dbReference>
<evidence type="ECO:0000256" key="3">
    <source>
        <dbReference type="ARBA" id="ARBA00023163"/>
    </source>
</evidence>
<evidence type="ECO:0000256" key="1">
    <source>
        <dbReference type="ARBA" id="ARBA00023015"/>
    </source>
</evidence>
<keyword evidence="3" id="KW-0804">Transcription</keyword>
<dbReference type="Proteomes" id="UP000263094">
    <property type="component" value="Unassembled WGS sequence"/>
</dbReference>
<keyword evidence="1" id="KW-0805">Transcription regulation</keyword>
<protein>
    <submittedName>
        <fullName evidence="6">TetR/AcrR family transcriptional regulator</fullName>
    </submittedName>
</protein>
<dbReference type="PROSITE" id="PS50977">
    <property type="entry name" value="HTH_TETR_2"/>
    <property type="match status" value="1"/>
</dbReference>
<feature type="domain" description="HTH tetR-type" evidence="5">
    <location>
        <begin position="11"/>
        <end position="71"/>
    </location>
</feature>
<reference evidence="6 7" key="1">
    <citation type="submission" date="2018-08" db="EMBL/GenBank/DDBJ databases">
        <title>Isolation, diversity and antifungal activity of Actinobacteria from wheat.</title>
        <authorList>
            <person name="Han C."/>
        </authorList>
    </citation>
    <scope>NUCLEOTIDE SEQUENCE [LARGE SCALE GENOMIC DNA]</scope>
    <source>
        <strain evidence="6 7">NEAU-YY421</strain>
    </source>
</reference>
<name>A0A372LVA3_9ACTN</name>
<feature type="DNA-binding region" description="H-T-H motif" evidence="4">
    <location>
        <begin position="34"/>
        <end position="53"/>
    </location>
</feature>
<dbReference type="AlphaFoldDB" id="A0A372LVA3"/>
<dbReference type="Gene3D" id="1.10.357.10">
    <property type="entry name" value="Tetracycline Repressor, domain 2"/>
    <property type="match status" value="1"/>
</dbReference>
<gene>
    <name evidence="6" type="ORF">DY218_31560</name>
</gene>
<keyword evidence="7" id="KW-1185">Reference proteome</keyword>
<dbReference type="PRINTS" id="PR00455">
    <property type="entry name" value="HTHTETR"/>
</dbReference>
<evidence type="ECO:0000256" key="2">
    <source>
        <dbReference type="ARBA" id="ARBA00023125"/>
    </source>
</evidence>
<dbReference type="InterPro" id="IPR036271">
    <property type="entry name" value="Tet_transcr_reg_TetR-rel_C_sf"/>
</dbReference>
<dbReference type="GO" id="GO:0003700">
    <property type="term" value="F:DNA-binding transcription factor activity"/>
    <property type="evidence" value="ECO:0007669"/>
    <property type="project" value="TreeGrafter"/>
</dbReference>
<evidence type="ECO:0000313" key="6">
    <source>
        <dbReference type="EMBL" id="RFU82586.1"/>
    </source>
</evidence>
<dbReference type="EMBL" id="QUAK01000234">
    <property type="protein sequence ID" value="RFU82586.1"/>
    <property type="molecule type" value="Genomic_DNA"/>
</dbReference>
<dbReference type="RefSeq" id="WP_128559572.1">
    <property type="nucleotide sequence ID" value="NZ_QUAK01000234.1"/>
</dbReference>
<dbReference type="SUPFAM" id="SSF48498">
    <property type="entry name" value="Tetracyclin repressor-like, C-terminal domain"/>
    <property type="match status" value="1"/>
</dbReference>
<evidence type="ECO:0000256" key="4">
    <source>
        <dbReference type="PROSITE-ProRule" id="PRU00335"/>
    </source>
</evidence>
<comment type="caution">
    <text evidence="6">The sequence shown here is derived from an EMBL/GenBank/DDBJ whole genome shotgun (WGS) entry which is preliminary data.</text>
</comment>
<dbReference type="InterPro" id="IPR050109">
    <property type="entry name" value="HTH-type_TetR-like_transc_reg"/>
</dbReference>
<evidence type="ECO:0000259" key="5">
    <source>
        <dbReference type="PROSITE" id="PS50977"/>
    </source>
</evidence>
<proteinExistence type="predicted"/>
<accession>A0A372LVA3</accession>
<dbReference type="OrthoDB" id="7505659at2"/>
<dbReference type="PANTHER" id="PTHR30055:SF234">
    <property type="entry name" value="HTH-TYPE TRANSCRIPTIONAL REGULATOR BETI"/>
    <property type="match status" value="1"/>
</dbReference>
<dbReference type="PANTHER" id="PTHR30055">
    <property type="entry name" value="HTH-TYPE TRANSCRIPTIONAL REGULATOR RUTR"/>
    <property type="match status" value="1"/>
</dbReference>
<keyword evidence="2 4" id="KW-0238">DNA-binding</keyword>
<organism evidence="6 7">
    <name type="scientific">Streptomyces triticagri</name>
    <dbReference type="NCBI Taxonomy" id="2293568"/>
    <lineage>
        <taxon>Bacteria</taxon>
        <taxon>Bacillati</taxon>
        <taxon>Actinomycetota</taxon>
        <taxon>Actinomycetes</taxon>
        <taxon>Kitasatosporales</taxon>
        <taxon>Streptomycetaceae</taxon>
        <taxon>Streptomyces</taxon>
    </lineage>
</organism>
<dbReference type="SUPFAM" id="SSF46689">
    <property type="entry name" value="Homeodomain-like"/>
    <property type="match status" value="1"/>
</dbReference>
<dbReference type="InterPro" id="IPR001647">
    <property type="entry name" value="HTH_TetR"/>
</dbReference>
<dbReference type="InterPro" id="IPR009057">
    <property type="entry name" value="Homeodomain-like_sf"/>
</dbReference>
<sequence>MAKRGPYEKGEAKRAEILEAALEIFAAEGYRGTSLRKVAARCNLSLPGLMHYFDSKEDLLTRVLQARDETARARQIERGAAFNYREVMREGASTPGLVELFVSMAAAASDPEHPARAHFAERYPVIRERLAGSLQGHMDEGRITDAIPAERLSQLLIALADGIQLQWLTDRSVDMEQPIDDVMRLLELLAGSGVSPADGG</sequence>
<evidence type="ECO:0000313" key="7">
    <source>
        <dbReference type="Proteomes" id="UP000263094"/>
    </source>
</evidence>